<dbReference type="Proteomes" id="UP000694846">
    <property type="component" value="Unplaced"/>
</dbReference>
<dbReference type="InterPro" id="IPR004875">
    <property type="entry name" value="DDE_SF_endonuclease_dom"/>
</dbReference>
<reference evidence="3" key="1">
    <citation type="submission" date="2025-08" db="UniProtKB">
        <authorList>
            <consortium name="RefSeq"/>
        </authorList>
    </citation>
    <scope>IDENTIFICATION</scope>
    <source>
        <tissue evidence="3">Whole body</tissue>
    </source>
</reference>
<protein>
    <submittedName>
        <fullName evidence="3">Uncharacterized protein LOC112680840</fullName>
    </submittedName>
</protein>
<dbReference type="GeneID" id="112680840"/>
<dbReference type="AlphaFoldDB" id="A0A8B8F8T8"/>
<dbReference type="Pfam" id="PF03184">
    <property type="entry name" value="DDE_1"/>
    <property type="match status" value="1"/>
</dbReference>
<dbReference type="GO" id="GO:0003676">
    <property type="term" value="F:nucleic acid binding"/>
    <property type="evidence" value="ECO:0007669"/>
    <property type="project" value="InterPro"/>
</dbReference>
<organism evidence="2 3">
    <name type="scientific">Sipha flava</name>
    <name type="common">yellow sugarcane aphid</name>
    <dbReference type="NCBI Taxonomy" id="143950"/>
    <lineage>
        <taxon>Eukaryota</taxon>
        <taxon>Metazoa</taxon>
        <taxon>Ecdysozoa</taxon>
        <taxon>Arthropoda</taxon>
        <taxon>Hexapoda</taxon>
        <taxon>Insecta</taxon>
        <taxon>Pterygota</taxon>
        <taxon>Neoptera</taxon>
        <taxon>Paraneoptera</taxon>
        <taxon>Hemiptera</taxon>
        <taxon>Sternorrhyncha</taxon>
        <taxon>Aphidomorpha</taxon>
        <taxon>Aphidoidea</taxon>
        <taxon>Aphididae</taxon>
        <taxon>Sipha</taxon>
    </lineage>
</organism>
<evidence type="ECO:0000259" key="1">
    <source>
        <dbReference type="Pfam" id="PF03184"/>
    </source>
</evidence>
<feature type="domain" description="DDE-1" evidence="1">
    <location>
        <begin position="19"/>
        <end position="147"/>
    </location>
</feature>
<sequence>MTLSRVSGGSGRESISVLAYISANGSFLSPFMLFKGSAVQARWTSENAYPGTLYSTSKNDWMEEPLFFNWFETMFIRNIETLRILKNKPNQTAVLLFDGHCSHISLRNLNLAIDKNIALVKFPSHLTDRIQPLDKCVFGPLKTEWNKLLIKFGKQMVGKTIGRLTKCKFSEILGALLVNIDETVSGFVFTGLFPHDKTKFPENEFDTIDLKNYYTNLHNDNSEENNAALNNELNLETSDTVNPNIEEPTHSSLSTNLQASSSSISQEVSFSIDIENTSSNSFSPRDIIGFFSNQLLQYKQQNPSTTDVAKTPIPRLKTARYGKVLTTTEVLNRLKEAQEKKI</sequence>
<dbReference type="RefSeq" id="XP_025406840.1">
    <property type="nucleotide sequence ID" value="XM_025551055.1"/>
</dbReference>
<accession>A0A8B8F8T8</accession>
<keyword evidence="2" id="KW-1185">Reference proteome</keyword>
<gene>
    <name evidence="3" type="primary">LOC112680840</name>
</gene>
<evidence type="ECO:0000313" key="3">
    <source>
        <dbReference type="RefSeq" id="XP_025406840.1"/>
    </source>
</evidence>
<dbReference type="OrthoDB" id="6612851at2759"/>
<proteinExistence type="predicted"/>
<name>A0A8B8F8T8_9HEMI</name>
<evidence type="ECO:0000313" key="2">
    <source>
        <dbReference type="Proteomes" id="UP000694846"/>
    </source>
</evidence>